<protein>
    <recommendedName>
        <fullName evidence="4">Protein sleepless</fullName>
    </recommendedName>
</protein>
<feature type="signal peptide" evidence="1">
    <location>
        <begin position="1"/>
        <end position="22"/>
    </location>
</feature>
<dbReference type="PROSITE" id="PS51257">
    <property type="entry name" value="PROKAR_LIPOPROTEIN"/>
    <property type="match status" value="1"/>
</dbReference>
<evidence type="ECO:0008006" key="4">
    <source>
        <dbReference type="Google" id="ProtNLM"/>
    </source>
</evidence>
<feature type="chain" id="PRO_5013320420" description="Protein sleepless" evidence="1">
    <location>
        <begin position="23"/>
        <end position="138"/>
    </location>
</feature>
<keyword evidence="3" id="KW-1185">Reference proteome</keyword>
<gene>
    <name evidence="2" type="ORF">BV898_08333</name>
</gene>
<comment type="caution">
    <text evidence="2">The sequence shown here is derived from an EMBL/GenBank/DDBJ whole genome shotgun (WGS) entry which is preliminary data.</text>
</comment>
<organism evidence="2 3">
    <name type="scientific">Hypsibius exemplaris</name>
    <name type="common">Freshwater tardigrade</name>
    <dbReference type="NCBI Taxonomy" id="2072580"/>
    <lineage>
        <taxon>Eukaryota</taxon>
        <taxon>Metazoa</taxon>
        <taxon>Ecdysozoa</taxon>
        <taxon>Tardigrada</taxon>
        <taxon>Eutardigrada</taxon>
        <taxon>Parachela</taxon>
        <taxon>Hypsibioidea</taxon>
        <taxon>Hypsibiidae</taxon>
        <taxon>Hypsibius</taxon>
    </lineage>
</organism>
<accession>A0A1W0WQV4</accession>
<dbReference type="Proteomes" id="UP000192578">
    <property type="component" value="Unassembled WGS sequence"/>
</dbReference>
<evidence type="ECO:0000313" key="2">
    <source>
        <dbReference type="EMBL" id="OQV17562.1"/>
    </source>
</evidence>
<evidence type="ECO:0000256" key="1">
    <source>
        <dbReference type="SAM" id="SignalP"/>
    </source>
</evidence>
<reference evidence="3" key="1">
    <citation type="submission" date="2017-01" db="EMBL/GenBank/DDBJ databases">
        <title>Comparative genomics of anhydrobiosis in the tardigrade Hypsibius dujardini.</title>
        <authorList>
            <person name="Yoshida Y."/>
            <person name="Koutsovoulos G."/>
            <person name="Laetsch D."/>
            <person name="Stevens L."/>
            <person name="Kumar S."/>
            <person name="Horikawa D."/>
            <person name="Ishino K."/>
            <person name="Komine S."/>
            <person name="Tomita M."/>
            <person name="Blaxter M."/>
            <person name="Arakawa K."/>
        </authorList>
    </citation>
    <scope>NUCLEOTIDE SEQUENCE [LARGE SCALE GENOMIC DNA]</scope>
    <source>
        <strain evidence="3">Z151</strain>
    </source>
</reference>
<dbReference type="EMBL" id="MTYJ01000059">
    <property type="protein sequence ID" value="OQV17562.1"/>
    <property type="molecule type" value="Genomic_DNA"/>
</dbReference>
<name>A0A1W0WQV4_HYPEX</name>
<proteinExistence type="predicted"/>
<evidence type="ECO:0000313" key="3">
    <source>
        <dbReference type="Proteomes" id="UP000192578"/>
    </source>
</evidence>
<sequence length="138" mass="14835">MARHLVGTCLTLILACFTVSSGFRCYVCERENCDAATVSSLSECGPNVGHCFKQYNSWGSNVITVRGCGKVKGSKNTTMVGDHNCIYALYQSPLEEIPFHSISCNCKSDSCNTAAPGTKTSIMTAGLSVVVLVLLRKR</sequence>
<keyword evidence="1" id="KW-0732">Signal</keyword>
<dbReference type="AlphaFoldDB" id="A0A1W0WQV4"/>